<dbReference type="Proteomes" id="UP001385951">
    <property type="component" value="Unassembled WGS sequence"/>
</dbReference>
<name>A0AAW0FX14_9APHY</name>
<accession>A0AAW0FX14</accession>
<evidence type="ECO:0000313" key="2">
    <source>
        <dbReference type="EMBL" id="KAK7681916.1"/>
    </source>
</evidence>
<dbReference type="EMBL" id="JASBNA010000038">
    <property type="protein sequence ID" value="KAK7681916.1"/>
    <property type="molecule type" value="Genomic_DNA"/>
</dbReference>
<reference evidence="2 3" key="1">
    <citation type="submission" date="2022-09" db="EMBL/GenBank/DDBJ databases">
        <authorList>
            <person name="Palmer J.M."/>
        </authorList>
    </citation>
    <scope>NUCLEOTIDE SEQUENCE [LARGE SCALE GENOMIC DNA]</scope>
    <source>
        <strain evidence="2 3">DSM 7382</strain>
    </source>
</reference>
<keyword evidence="1" id="KW-0812">Transmembrane</keyword>
<dbReference type="AlphaFoldDB" id="A0AAW0FX14"/>
<keyword evidence="1" id="KW-1133">Transmembrane helix</keyword>
<evidence type="ECO:0000313" key="3">
    <source>
        <dbReference type="Proteomes" id="UP001385951"/>
    </source>
</evidence>
<feature type="transmembrane region" description="Helical" evidence="1">
    <location>
        <begin position="50"/>
        <end position="76"/>
    </location>
</feature>
<feature type="transmembrane region" description="Helical" evidence="1">
    <location>
        <begin position="6"/>
        <end position="29"/>
    </location>
</feature>
<protein>
    <recommendedName>
        <fullName evidence="4">Copper transporter</fullName>
    </recommendedName>
</protein>
<keyword evidence="3" id="KW-1185">Reference proteome</keyword>
<comment type="caution">
    <text evidence="2">The sequence shown here is derived from an EMBL/GenBank/DDBJ whole genome shotgun (WGS) entry which is preliminary data.</text>
</comment>
<organism evidence="2 3">
    <name type="scientific">Cerrena zonata</name>
    <dbReference type="NCBI Taxonomy" id="2478898"/>
    <lineage>
        <taxon>Eukaryota</taxon>
        <taxon>Fungi</taxon>
        <taxon>Dikarya</taxon>
        <taxon>Basidiomycota</taxon>
        <taxon>Agaricomycotina</taxon>
        <taxon>Agaricomycetes</taxon>
        <taxon>Polyporales</taxon>
        <taxon>Cerrenaceae</taxon>
        <taxon>Cerrena</taxon>
    </lineage>
</organism>
<sequence length="143" mass="15433">MIFSSYITLVVFDTATMVAIIVGFTTMYSPGSSWIARTKSTIMTKHMGHISGVFVRSGLIYYLATIGIHTSLAVLVSMPSTIPIFVLGELGVLAAIFHNIMTCRVFRLLKLGASDQPGTTSSLPFDCLSATEIVFRNTSDVSS</sequence>
<evidence type="ECO:0008006" key="4">
    <source>
        <dbReference type="Google" id="ProtNLM"/>
    </source>
</evidence>
<proteinExistence type="predicted"/>
<keyword evidence="1" id="KW-0472">Membrane</keyword>
<feature type="transmembrane region" description="Helical" evidence="1">
    <location>
        <begin position="82"/>
        <end position="101"/>
    </location>
</feature>
<gene>
    <name evidence="2" type="ORF">QCA50_014878</name>
</gene>
<evidence type="ECO:0000256" key="1">
    <source>
        <dbReference type="SAM" id="Phobius"/>
    </source>
</evidence>